<feature type="domain" description="Phosphoribosyltransferase" evidence="1">
    <location>
        <begin position="11"/>
        <end position="180"/>
    </location>
</feature>
<dbReference type="KEGG" id="nhl:Nhal_0775"/>
<dbReference type="RefSeq" id="WP_013031849.1">
    <property type="nucleotide sequence ID" value="NC_013960.1"/>
</dbReference>
<dbReference type="EMBL" id="CP001798">
    <property type="protein sequence ID" value="ADE13955.1"/>
    <property type="molecule type" value="Genomic_DNA"/>
</dbReference>
<reference evidence="3" key="1">
    <citation type="submission" date="2010-04" db="EMBL/GenBank/DDBJ databases">
        <title>Complete genome sequence of Nitrosococcus halophilus Nc4, a salt-adapted, aerobic obligate ammonia-oxidizing sulfur purple bacterium.</title>
        <authorList>
            <consortium name="US DOE Joint Genome Institute"/>
            <person name="Campbell M.A."/>
            <person name="Malfatti S.A."/>
            <person name="Chain P.S.G."/>
            <person name="Heidelberg J.F."/>
            <person name="Ward B.B."/>
            <person name="Klotz M.G."/>
        </authorList>
    </citation>
    <scope>NUCLEOTIDE SEQUENCE [LARGE SCALE GENOMIC DNA]</scope>
    <source>
        <strain evidence="3">Nc4</strain>
    </source>
</reference>
<evidence type="ECO:0000259" key="1">
    <source>
        <dbReference type="Pfam" id="PF00156"/>
    </source>
</evidence>
<dbReference type="STRING" id="472759.Nhal_0775"/>
<dbReference type="GO" id="GO:0016740">
    <property type="term" value="F:transferase activity"/>
    <property type="evidence" value="ECO:0007669"/>
    <property type="project" value="UniProtKB-KW"/>
</dbReference>
<dbReference type="InterPro" id="IPR029057">
    <property type="entry name" value="PRTase-like"/>
</dbReference>
<dbReference type="eggNOG" id="COG1926">
    <property type="taxonomic scope" value="Bacteria"/>
</dbReference>
<sequence>MQLPFRNRVEAGRLLAEALEPYGGRTDVLILALPRGGLPVAFEVAQALAVPLDLMLVRKLGVPGQEELAMGAIASGGIKYLNQELVSSLRVSDSVIDRVVSREKKELERREQAYRGQRPVPEVRHHCVVLIDDGLATGATMRAAVLALRQRQPGRIVIGVPVAPADTVEKLRAEADEVICLATPEPFLAIGKWYRDFSQTSDEEVRDLLVRAWQQREQD</sequence>
<accession>D5BXJ7</accession>
<gene>
    <name evidence="2" type="ordered locus">Nhal_0775</name>
</gene>
<name>D5BXJ7_NITHN</name>
<dbReference type="InterPro" id="IPR000836">
    <property type="entry name" value="PRTase_dom"/>
</dbReference>
<evidence type="ECO:0000313" key="2">
    <source>
        <dbReference type="EMBL" id="ADE13955.1"/>
    </source>
</evidence>
<dbReference type="Gene3D" id="3.30.1310.20">
    <property type="entry name" value="PRTase-like"/>
    <property type="match status" value="1"/>
</dbReference>
<dbReference type="OrthoDB" id="9810066at2"/>
<dbReference type="Gene3D" id="3.40.50.2020">
    <property type="match status" value="1"/>
</dbReference>
<dbReference type="CDD" id="cd06223">
    <property type="entry name" value="PRTases_typeI"/>
    <property type="match status" value="1"/>
</dbReference>
<dbReference type="AlphaFoldDB" id="D5BXJ7"/>
<dbReference type="Proteomes" id="UP000001844">
    <property type="component" value="Chromosome"/>
</dbReference>
<evidence type="ECO:0000313" key="3">
    <source>
        <dbReference type="Proteomes" id="UP000001844"/>
    </source>
</evidence>
<organism evidence="2 3">
    <name type="scientific">Nitrosococcus halophilus (strain Nc4)</name>
    <dbReference type="NCBI Taxonomy" id="472759"/>
    <lineage>
        <taxon>Bacteria</taxon>
        <taxon>Pseudomonadati</taxon>
        <taxon>Pseudomonadota</taxon>
        <taxon>Gammaproteobacteria</taxon>
        <taxon>Chromatiales</taxon>
        <taxon>Chromatiaceae</taxon>
        <taxon>Nitrosococcus</taxon>
    </lineage>
</organism>
<dbReference type="SUPFAM" id="SSF53271">
    <property type="entry name" value="PRTase-like"/>
    <property type="match status" value="1"/>
</dbReference>
<dbReference type="Pfam" id="PF00156">
    <property type="entry name" value="Pribosyltran"/>
    <property type="match status" value="1"/>
</dbReference>
<keyword evidence="2" id="KW-0808">Transferase</keyword>
<proteinExistence type="predicted"/>
<keyword evidence="3" id="KW-1185">Reference proteome</keyword>
<protein>
    <submittedName>
        <fullName evidence="2">Phosphoribosyl transferase domain protein</fullName>
    </submittedName>
</protein>
<dbReference type="HOGENOM" id="CLU_083583_0_0_6"/>